<evidence type="ECO:0000313" key="1">
    <source>
        <dbReference type="EMBL" id="MEZ8210903.1"/>
    </source>
</evidence>
<dbReference type="Proteomes" id="UP001569151">
    <property type="component" value="Unassembled WGS sequence"/>
</dbReference>
<accession>A0ABV4MMU9</accession>
<name>A0ABV4MMU9_9VIBR</name>
<proteinExistence type="predicted"/>
<keyword evidence="2" id="KW-1185">Reference proteome</keyword>
<gene>
    <name evidence="1" type="ORF">ACED39_19225</name>
</gene>
<reference evidence="1 2" key="1">
    <citation type="submission" date="2024-06" db="EMBL/GenBank/DDBJ databases">
        <authorList>
            <person name="Steensen K."/>
            <person name="Seneca J."/>
            <person name="Bartlau N."/>
            <person name="Yu A.X."/>
            <person name="Polz M.F."/>
        </authorList>
    </citation>
    <scope>NUCLEOTIDE SEQUENCE [LARGE SCALE GENOMIC DNA]</scope>
    <source>
        <strain evidence="1 2">1F146</strain>
    </source>
</reference>
<sequence length="85" mass="9955">MKYAQLLKSKLAEQEAQILNSVEKHKAMIQAFPMSKREQINSVWNDIYETNNVLENKSDLSDIEYSELKRIQASTFEKFESALDR</sequence>
<protein>
    <submittedName>
        <fullName evidence="1">Uncharacterized protein</fullName>
    </submittedName>
</protein>
<organism evidence="1 2">
    <name type="scientific">Vibrio bivalvicida</name>
    <dbReference type="NCBI Taxonomy" id="1276888"/>
    <lineage>
        <taxon>Bacteria</taxon>
        <taxon>Pseudomonadati</taxon>
        <taxon>Pseudomonadota</taxon>
        <taxon>Gammaproteobacteria</taxon>
        <taxon>Vibrionales</taxon>
        <taxon>Vibrionaceae</taxon>
        <taxon>Vibrio</taxon>
        <taxon>Vibrio oreintalis group</taxon>
    </lineage>
</organism>
<evidence type="ECO:0000313" key="2">
    <source>
        <dbReference type="Proteomes" id="UP001569151"/>
    </source>
</evidence>
<dbReference type="EMBL" id="JBGOOS010000037">
    <property type="protein sequence ID" value="MEZ8210903.1"/>
    <property type="molecule type" value="Genomic_DNA"/>
</dbReference>
<dbReference type="RefSeq" id="WP_102532661.1">
    <property type="nucleotide sequence ID" value="NZ_JBGOOS010000037.1"/>
</dbReference>
<comment type="caution">
    <text evidence="1">The sequence shown here is derived from an EMBL/GenBank/DDBJ whole genome shotgun (WGS) entry which is preliminary data.</text>
</comment>